<evidence type="ECO:0000256" key="1">
    <source>
        <dbReference type="SAM" id="MobiDB-lite"/>
    </source>
</evidence>
<dbReference type="OrthoDB" id="10417165at2759"/>
<evidence type="ECO:0000313" key="2">
    <source>
        <dbReference type="EMBL" id="CAA7271112.1"/>
    </source>
</evidence>
<protein>
    <submittedName>
        <fullName evidence="2">Uncharacterized protein</fullName>
    </submittedName>
</protein>
<evidence type="ECO:0000313" key="3">
    <source>
        <dbReference type="Proteomes" id="UP000467700"/>
    </source>
</evidence>
<gene>
    <name evidence="2" type="ORF">AAE3_LOCUS13355</name>
</gene>
<feature type="compositionally biased region" description="Low complexity" evidence="1">
    <location>
        <begin position="9"/>
        <end position="24"/>
    </location>
</feature>
<organism evidence="2 3">
    <name type="scientific">Cyclocybe aegerita</name>
    <name type="common">Black poplar mushroom</name>
    <name type="synonym">Agrocybe aegerita</name>
    <dbReference type="NCBI Taxonomy" id="1973307"/>
    <lineage>
        <taxon>Eukaryota</taxon>
        <taxon>Fungi</taxon>
        <taxon>Dikarya</taxon>
        <taxon>Basidiomycota</taxon>
        <taxon>Agaricomycotina</taxon>
        <taxon>Agaricomycetes</taxon>
        <taxon>Agaricomycetidae</taxon>
        <taxon>Agaricales</taxon>
        <taxon>Agaricineae</taxon>
        <taxon>Bolbitiaceae</taxon>
        <taxon>Cyclocybe</taxon>
    </lineage>
</organism>
<accession>A0A8S0Y0R1</accession>
<feature type="compositionally biased region" description="Basic and acidic residues" evidence="1">
    <location>
        <begin position="102"/>
        <end position="112"/>
    </location>
</feature>
<name>A0A8S0Y0R1_CYCAE</name>
<proteinExistence type="predicted"/>
<feature type="region of interest" description="Disordered" evidence="1">
    <location>
        <begin position="96"/>
        <end position="117"/>
    </location>
</feature>
<dbReference type="EMBL" id="CACVBS010000101">
    <property type="protein sequence ID" value="CAA7271112.1"/>
    <property type="molecule type" value="Genomic_DNA"/>
</dbReference>
<reference evidence="2 3" key="1">
    <citation type="submission" date="2020-01" db="EMBL/GenBank/DDBJ databases">
        <authorList>
            <person name="Gupta K D."/>
        </authorList>
    </citation>
    <scope>NUCLEOTIDE SEQUENCE [LARGE SCALE GENOMIC DNA]</scope>
</reference>
<dbReference type="AlphaFoldDB" id="A0A8S0Y0R1"/>
<sequence length="205" mass="22051">MSAKVDTISSMLSKSLKLPSEPASNKALVLANTRHINTEDAQATESDDSDSDASDKKSESTDEDTPTHHAPRDVYENIELGPGDQFLVDSLSNNYFGPVEPTARRTPADSSKKSKTYRNIKCNGGSFMENSNSNNTNAIVSSNGVFPAWMAGGMGGGMPQMGSPGMMPMGHMGPMFPMGPMGYQISYVSYGSQPKKQGRRKTQDL</sequence>
<dbReference type="Proteomes" id="UP000467700">
    <property type="component" value="Unassembled WGS sequence"/>
</dbReference>
<keyword evidence="3" id="KW-1185">Reference proteome</keyword>
<feature type="region of interest" description="Disordered" evidence="1">
    <location>
        <begin position="1"/>
        <end position="75"/>
    </location>
</feature>
<feature type="compositionally biased region" description="Basic and acidic residues" evidence="1">
    <location>
        <begin position="53"/>
        <end position="75"/>
    </location>
</feature>
<comment type="caution">
    <text evidence="2">The sequence shown here is derived from an EMBL/GenBank/DDBJ whole genome shotgun (WGS) entry which is preliminary data.</text>
</comment>